<comment type="caution">
    <text evidence="3">The sequence shown here is derived from an EMBL/GenBank/DDBJ whole genome shotgun (WGS) entry which is preliminary data.</text>
</comment>
<dbReference type="EMBL" id="JAVRIF010000003">
    <property type="protein sequence ID" value="MDT0603585.1"/>
    <property type="molecule type" value="Genomic_DNA"/>
</dbReference>
<accession>A0ABU3A0X3</accession>
<dbReference type="EC" id="1.-.-.-" evidence="3"/>
<evidence type="ECO:0000256" key="1">
    <source>
        <dbReference type="ARBA" id="ARBA00023002"/>
    </source>
</evidence>
<reference evidence="3 4" key="1">
    <citation type="submission" date="2023-09" db="EMBL/GenBank/DDBJ databases">
        <authorList>
            <person name="Rey-Velasco X."/>
        </authorList>
    </citation>
    <scope>NUCLEOTIDE SEQUENCE [LARGE SCALE GENOMIC DNA]</scope>
    <source>
        <strain evidence="3 4">W431</strain>
    </source>
</reference>
<keyword evidence="1 3" id="KW-0560">Oxidoreductase</keyword>
<evidence type="ECO:0000313" key="3">
    <source>
        <dbReference type="EMBL" id="MDT0603585.1"/>
    </source>
</evidence>
<dbReference type="PANTHER" id="PTHR13847">
    <property type="entry name" value="SARCOSINE DEHYDROGENASE-RELATED"/>
    <property type="match status" value="1"/>
</dbReference>
<dbReference type="Pfam" id="PF01266">
    <property type="entry name" value="DAO"/>
    <property type="match status" value="1"/>
</dbReference>
<evidence type="ECO:0000313" key="4">
    <source>
        <dbReference type="Proteomes" id="UP001266357"/>
    </source>
</evidence>
<dbReference type="SUPFAM" id="SSF54373">
    <property type="entry name" value="FAD-linked reductases, C-terminal domain"/>
    <property type="match status" value="1"/>
</dbReference>
<proteinExistence type="predicted"/>
<dbReference type="RefSeq" id="WP_311580005.1">
    <property type="nucleotide sequence ID" value="NZ_JAVRIF010000003.1"/>
</dbReference>
<dbReference type="SUPFAM" id="SSF51905">
    <property type="entry name" value="FAD/NAD(P)-binding domain"/>
    <property type="match status" value="1"/>
</dbReference>
<dbReference type="PANTHER" id="PTHR13847:SF289">
    <property type="entry name" value="GLYCINE OXIDASE"/>
    <property type="match status" value="1"/>
</dbReference>
<gene>
    <name evidence="3" type="ORF">RM573_08255</name>
</gene>
<organism evidence="3 4">
    <name type="scientific">Thalassotalea castellviae</name>
    <dbReference type="NCBI Taxonomy" id="3075612"/>
    <lineage>
        <taxon>Bacteria</taxon>
        <taxon>Pseudomonadati</taxon>
        <taxon>Pseudomonadota</taxon>
        <taxon>Gammaproteobacteria</taxon>
        <taxon>Alteromonadales</taxon>
        <taxon>Colwelliaceae</taxon>
        <taxon>Thalassotalea</taxon>
    </lineage>
</organism>
<dbReference type="Gene3D" id="3.50.50.60">
    <property type="entry name" value="FAD/NAD(P)-binding domain"/>
    <property type="match status" value="2"/>
</dbReference>
<feature type="domain" description="FAD dependent oxidoreductase" evidence="2">
    <location>
        <begin position="9"/>
        <end position="400"/>
    </location>
</feature>
<evidence type="ECO:0000259" key="2">
    <source>
        <dbReference type="Pfam" id="PF01266"/>
    </source>
</evidence>
<name>A0ABU3A0X3_9GAMM</name>
<protein>
    <submittedName>
        <fullName evidence="3">FAD-dependent oxidoreductase</fullName>
        <ecNumber evidence="3">1.-.-.-</ecNumber>
    </submittedName>
</protein>
<dbReference type="Gene3D" id="3.30.9.10">
    <property type="entry name" value="D-Amino Acid Oxidase, subunit A, domain 2"/>
    <property type="match status" value="1"/>
</dbReference>
<sequence>MNESTKTKKIAIVGAGIIGINCAVELQSRGYQVTLLDKNAIGEGCSKGNAGHFATEQVFPLAEASILLQLPKMLLNPLGPVALSPKYCFKAIPWFIKFIANMGQSKRRQNIAALKRINEQAIAYYKPLLAAANAEELFVEKGSLLVFENTPLAKIKKLQQAYLAQEVKVKLLDRAQTLLLEPNLQGSIQYSLYFTEVAHTVNPLLLSQKLAHYAKSLGCKIEKFDLQTITHQANNVVLNDGKTTLMFDHLVIATGAWSENLLKQLNYKLPIEAERGYSLDLSGQTNRHLNRPVASAERRFIITPMSHGLRLAGTVEFAGLKQKANMKRASMLYKNAQFIIKELSKEAPDKNQGWLGFRPSLPDSLPVICTAPNHKNMTFALGHQHLGLTLGAITGKLVGQIVANEKPAIDIAPFCISRFN</sequence>
<dbReference type="InterPro" id="IPR036188">
    <property type="entry name" value="FAD/NAD-bd_sf"/>
</dbReference>
<dbReference type="GO" id="GO:0016491">
    <property type="term" value="F:oxidoreductase activity"/>
    <property type="evidence" value="ECO:0007669"/>
    <property type="project" value="UniProtKB-KW"/>
</dbReference>
<dbReference type="InterPro" id="IPR006076">
    <property type="entry name" value="FAD-dep_OxRdtase"/>
</dbReference>
<dbReference type="Proteomes" id="UP001266357">
    <property type="component" value="Unassembled WGS sequence"/>
</dbReference>
<keyword evidence="4" id="KW-1185">Reference proteome</keyword>